<dbReference type="EMBL" id="JABFED010000002">
    <property type="protein sequence ID" value="MBA1837061.1"/>
    <property type="molecule type" value="Genomic_DNA"/>
</dbReference>
<dbReference type="GO" id="GO:0005507">
    <property type="term" value="F:copper ion binding"/>
    <property type="evidence" value="ECO:0007669"/>
    <property type="project" value="InterPro"/>
</dbReference>
<dbReference type="Proteomes" id="UP000577408">
    <property type="component" value="Unassembled WGS sequence"/>
</dbReference>
<comment type="caution">
    <text evidence="3">The sequence shown here is derived from an EMBL/GenBank/DDBJ whole genome shotgun (WGS) entry which is preliminary data.</text>
</comment>
<evidence type="ECO:0000313" key="3">
    <source>
        <dbReference type="EMBL" id="MBA1837061.1"/>
    </source>
</evidence>
<dbReference type="SUPFAM" id="SSF81296">
    <property type="entry name" value="E set domains"/>
    <property type="match status" value="1"/>
</dbReference>
<dbReference type="GO" id="GO:0046688">
    <property type="term" value="P:response to copper ion"/>
    <property type="evidence" value="ECO:0007669"/>
    <property type="project" value="InterPro"/>
</dbReference>
<accession>A0A7H0K8M9</accession>
<dbReference type="AlphaFoldDB" id="A0A7H0K8M9"/>
<organism evidence="3 4">
    <name type="scientific">Corynebacterium wankanglinii</name>
    <dbReference type="NCBI Taxonomy" id="2735136"/>
    <lineage>
        <taxon>Bacteria</taxon>
        <taxon>Bacillati</taxon>
        <taxon>Actinomycetota</taxon>
        <taxon>Actinomycetes</taxon>
        <taxon>Mycobacteriales</taxon>
        <taxon>Corynebacteriaceae</taxon>
        <taxon>Corynebacterium</taxon>
    </lineage>
</organism>
<dbReference type="Gene3D" id="2.60.40.1220">
    <property type="match status" value="1"/>
</dbReference>
<protein>
    <submittedName>
        <fullName evidence="3">Copper resistance protein CopC</fullName>
    </submittedName>
</protein>
<name>A0A7H0K8M9_9CORY</name>
<keyword evidence="2" id="KW-0186">Copper</keyword>
<evidence type="ECO:0000313" key="4">
    <source>
        <dbReference type="Proteomes" id="UP000577408"/>
    </source>
</evidence>
<dbReference type="InterPro" id="IPR007348">
    <property type="entry name" value="CopC_dom"/>
</dbReference>
<dbReference type="InterPro" id="IPR014755">
    <property type="entry name" value="Cu-Rt/internalin_Ig-like"/>
</dbReference>
<reference evidence="3 4" key="1">
    <citation type="submission" date="2020-05" db="EMBL/GenBank/DDBJ databases">
        <title>Descriptions of Corynebacterium xxxx sp. nov., Corynebacterium yyyy sp. nov. and Corynebacterium zzzz sp. nov.</title>
        <authorList>
            <person name="Zhang G."/>
        </authorList>
    </citation>
    <scope>NUCLEOTIDE SEQUENCE [LARGE SCALE GENOMIC DNA]</scope>
    <source>
        <strain evidence="4">zg-913</strain>
    </source>
</reference>
<dbReference type="Pfam" id="PF04234">
    <property type="entry name" value="CopC"/>
    <property type="match status" value="1"/>
</dbReference>
<evidence type="ECO:0000256" key="1">
    <source>
        <dbReference type="ARBA" id="ARBA00022729"/>
    </source>
</evidence>
<keyword evidence="1" id="KW-0732">Signal</keyword>
<evidence type="ECO:0000256" key="2">
    <source>
        <dbReference type="ARBA" id="ARBA00023008"/>
    </source>
</evidence>
<dbReference type="InterPro" id="IPR014756">
    <property type="entry name" value="Ig_E-set"/>
</dbReference>
<keyword evidence="4" id="KW-1185">Reference proteome</keyword>
<proteinExistence type="predicted"/>
<dbReference type="GO" id="GO:0042597">
    <property type="term" value="C:periplasmic space"/>
    <property type="evidence" value="ECO:0007669"/>
    <property type="project" value="InterPro"/>
</dbReference>
<gene>
    <name evidence="3" type="ORF">HMA55_03935</name>
</gene>
<sequence>MRGGTMLIQTRARRGGAVAAIAAASVVAAAPAYAHDSVIRANPEDKSVVSEFPDAVTLEFSGEVQDGFNTIAISREVGGQSEVLYSGEPEVDGRYVTLDLPDDVNAQPGDYKVGFQIVSSDGHSTKGMTSFSFDQAGAEGGSAASAADADKDPVVDADEGMGTGSKVLLALLGVLVIAGAGLGALVKVRRTPGTHPSADK</sequence>